<feature type="compositionally biased region" description="Basic residues" evidence="1">
    <location>
        <begin position="78"/>
        <end position="88"/>
    </location>
</feature>
<name>A0A7I7SWX3_9MYCO</name>
<evidence type="ECO:0000313" key="2">
    <source>
        <dbReference type="EMBL" id="BBY61532.1"/>
    </source>
</evidence>
<accession>A0A7I7SWX3</accession>
<feature type="region of interest" description="Disordered" evidence="1">
    <location>
        <begin position="76"/>
        <end position="105"/>
    </location>
</feature>
<keyword evidence="3" id="KW-1185">Reference proteome</keyword>
<reference evidence="2 3" key="1">
    <citation type="journal article" date="2019" name="Emerg. Microbes Infect.">
        <title>Comprehensive subspecies identification of 175 nontuberculous mycobacteria species based on 7547 genomic profiles.</title>
        <authorList>
            <person name="Matsumoto Y."/>
            <person name="Kinjo T."/>
            <person name="Motooka D."/>
            <person name="Nabeya D."/>
            <person name="Jung N."/>
            <person name="Uechi K."/>
            <person name="Horii T."/>
            <person name="Iida T."/>
            <person name="Fujita J."/>
            <person name="Nakamura S."/>
        </authorList>
    </citation>
    <scope>NUCLEOTIDE SEQUENCE [LARGE SCALE GENOMIC DNA]</scope>
    <source>
        <strain evidence="2 3">JCM 30395</strain>
    </source>
</reference>
<dbReference type="EMBL" id="AP022595">
    <property type="protein sequence ID" value="BBY61532.1"/>
    <property type="molecule type" value="Genomic_DNA"/>
</dbReference>
<organism evidence="2 3">
    <name type="scientific">Mycolicibacterium sarraceniae</name>
    <dbReference type="NCBI Taxonomy" id="1534348"/>
    <lineage>
        <taxon>Bacteria</taxon>
        <taxon>Bacillati</taxon>
        <taxon>Actinomycetota</taxon>
        <taxon>Actinomycetes</taxon>
        <taxon>Mycobacteriales</taxon>
        <taxon>Mycobacteriaceae</taxon>
        <taxon>Mycolicibacterium</taxon>
    </lineage>
</organism>
<dbReference type="AlphaFoldDB" id="A0A7I7SWX3"/>
<sequence>MGDSRAAATRILLAARQGCAIRPDQQGHPTGAADVGQVVTTAFPLSGLTAIGDQHGIVGKGEHDGATLRSAQPNASVRLRRRHAKNTAKRSGATRAVSGDMFTIK</sequence>
<gene>
    <name evidence="2" type="ORF">MSAR_46680</name>
</gene>
<protein>
    <submittedName>
        <fullName evidence="2">Uncharacterized protein</fullName>
    </submittedName>
</protein>
<dbReference type="Proteomes" id="UP000466445">
    <property type="component" value="Chromosome"/>
</dbReference>
<dbReference type="KEGG" id="msar:MSAR_46680"/>
<evidence type="ECO:0000256" key="1">
    <source>
        <dbReference type="SAM" id="MobiDB-lite"/>
    </source>
</evidence>
<evidence type="ECO:0000313" key="3">
    <source>
        <dbReference type="Proteomes" id="UP000466445"/>
    </source>
</evidence>
<proteinExistence type="predicted"/>